<reference evidence="2" key="1">
    <citation type="submission" date="2019-06" db="EMBL/GenBank/DDBJ databases">
        <authorList>
            <person name="Le Quere A."/>
            <person name="Colella S."/>
        </authorList>
    </citation>
    <scope>NUCLEOTIDE SEQUENCE</scope>
    <source>
        <strain evidence="2">EmedicaeMD41</strain>
    </source>
</reference>
<name>A0A508X721_9HYPH</name>
<sequence length="40" mass="4237">MAKKQASGSDARPLSPKFVGSSSHLIEPLRCVSLQRAEGP</sequence>
<gene>
    <name evidence="2" type="ORF">EMEDMD4_90050</name>
</gene>
<feature type="region of interest" description="Disordered" evidence="1">
    <location>
        <begin position="1"/>
        <end position="21"/>
    </location>
</feature>
<evidence type="ECO:0000256" key="1">
    <source>
        <dbReference type="SAM" id="MobiDB-lite"/>
    </source>
</evidence>
<organism evidence="2">
    <name type="scientific">Sinorhizobium medicae</name>
    <dbReference type="NCBI Taxonomy" id="110321"/>
    <lineage>
        <taxon>Bacteria</taxon>
        <taxon>Pseudomonadati</taxon>
        <taxon>Pseudomonadota</taxon>
        <taxon>Alphaproteobacteria</taxon>
        <taxon>Hyphomicrobiales</taxon>
        <taxon>Rhizobiaceae</taxon>
        <taxon>Sinorhizobium/Ensifer group</taxon>
        <taxon>Sinorhizobium</taxon>
    </lineage>
</organism>
<accession>A0A508X721</accession>
<dbReference type="AlphaFoldDB" id="A0A508X721"/>
<dbReference type="Proteomes" id="UP000507954">
    <property type="component" value="Unassembled WGS sequence"/>
</dbReference>
<protein>
    <submittedName>
        <fullName evidence="2">Uncharacterized protein</fullName>
    </submittedName>
</protein>
<dbReference type="EMBL" id="CABFNB010000161">
    <property type="protein sequence ID" value="VTZ65558.1"/>
    <property type="molecule type" value="Genomic_DNA"/>
</dbReference>
<evidence type="ECO:0000313" key="2">
    <source>
        <dbReference type="EMBL" id="VTZ65558.1"/>
    </source>
</evidence>
<proteinExistence type="predicted"/>